<dbReference type="InterPro" id="IPR011044">
    <property type="entry name" value="Quino_amine_DH_bsu"/>
</dbReference>
<dbReference type="SUPFAM" id="SSF50969">
    <property type="entry name" value="YVTN repeat-like/Quinoprotein amine dehydrogenase"/>
    <property type="match status" value="1"/>
</dbReference>
<protein>
    <submittedName>
        <fullName evidence="1">Uncharacterized protein</fullName>
    </submittedName>
</protein>
<reference evidence="1" key="1">
    <citation type="journal article" date="2015" name="Nature">
        <title>Complex archaea that bridge the gap between prokaryotes and eukaryotes.</title>
        <authorList>
            <person name="Spang A."/>
            <person name="Saw J.H."/>
            <person name="Jorgensen S.L."/>
            <person name="Zaremba-Niedzwiedzka K."/>
            <person name="Martijn J."/>
            <person name="Lind A.E."/>
            <person name="van Eijk R."/>
            <person name="Schleper C."/>
            <person name="Guy L."/>
            <person name="Ettema T.J."/>
        </authorList>
    </citation>
    <scope>NUCLEOTIDE SEQUENCE</scope>
</reference>
<name>A0A0F9NIH7_9ZZZZ</name>
<dbReference type="EMBL" id="LAZR01006932">
    <property type="protein sequence ID" value="KKM88635.1"/>
    <property type="molecule type" value="Genomic_DNA"/>
</dbReference>
<proteinExistence type="predicted"/>
<sequence length="453" mass="46733">MSDDSYPGGGWQGRYRTAAGGLRSLLGEVRFDPDVSPTEGVVTGPIPERGVMICDPAVAAATWSIGPATDGALQNTPTAIGVTPDGLFLVAMGWHNGGSPSCFGTRQTVFEKYPIAADGKVAQVPTVGGSWNELIATASFKSGVVINDAGTLACAIQPSATSKLMVIDVATGALLGSVNTSITNNSTPGEPVWIGDHCYWPDVGAAKIFDYDASTPAAPTETIFAQPTLTSVLALRADGVILYACGTAGFASHTVEPLAEVDTVVGIGNWQSMAYDETADVICAFRKFDGSNISAVTIDVAGTTLTLNTLRDDVTAVVGAVMDGSGCIAHEGVAICYSEKRASSGADTLDAHQFGILDPAAVFLEQTLNFTHAGGASHVGPVASPKFNALGMRGVFTFNSGSDARVLVPDFTDVEIPRPECVPTLPVDLGGTGATTDIVMTHAHVMSRLSLGF</sequence>
<gene>
    <name evidence="1" type="ORF">LCGC14_1256770</name>
</gene>
<accession>A0A0F9NIH7</accession>
<comment type="caution">
    <text evidence="1">The sequence shown here is derived from an EMBL/GenBank/DDBJ whole genome shotgun (WGS) entry which is preliminary data.</text>
</comment>
<dbReference type="AlphaFoldDB" id="A0A0F9NIH7"/>
<organism evidence="1">
    <name type="scientific">marine sediment metagenome</name>
    <dbReference type="NCBI Taxonomy" id="412755"/>
    <lineage>
        <taxon>unclassified sequences</taxon>
        <taxon>metagenomes</taxon>
        <taxon>ecological metagenomes</taxon>
    </lineage>
</organism>
<evidence type="ECO:0000313" key="1">
    <source>
        <dbReference type="EMBL" id="KKM88635.1"/>
    </source>
</evidence>